<keyword evidence="6 8" id="KW-1133">Transmembrane helix</keyword>
<evidence type="ECO:0000256" key="1">
    <source>
        <dbReference type="ARBA" id="ARBA00004651"/>
    </source>
</evidence>
<accession>A0AA35V7W2</accession>
<keyword evidence="7 8" id="KW-0472">Membrane</keyword>
<dbReference type="InterPro" id="IPR002781">
    <property type="entry name" value="TM_pro_TauE-like"/>
</dbReference>
<evidence type="ECO:0000313" key="10">
    <source>
        <dbReference type="Proteomes" id="UP001176960"/>
    </source>
</evidence>
<feature type="transmembrane region" description="Helical" evidence="8">
    <location>
        <begin position="27"/>
        <end position="49"/>
    </location>
</feature>
<evidence type="ECO:0000256" key="2">
    <source>
        <dbReference type="ARBA" id="ARBA00009142"/>
    </source>
</evidence>
<evidence type="ECO:0000256" key="3">
    <source>
        <dbReference type="ARBA" id="ARBA00022448"/>
    </source>
</evidence>
<reference evidence="9" key="1">
    <citation type="submission" date="2023-03" db="EMBL/GenBank/DDBJ databases">
        <authorList>
            <person name="Cleenwerck I."/>
        </authorList>
    </citation>
    <scope>NUCLEOTIDE SEQUENCE</scope>
    <source>
        <strain evidence="9">LMG 32879</strain>
    </source>
</reference>
<dbReference type="GO" id="GO:0005886">
    <property type="term" value="C:plasma membrane"/>
    <property type="evidence" value="ECO:0007669"/>
    <property type="project" value="UniProtKB-SubCell"/>
</dbReference>
<sequence>MVFAFIALFIISTVAFALSAVSGGGAGLIVMPVLGLILAADHVPAALSIGTAVSSVSRIALFFKAIRWQITMRFVPLALPAAWGGIVLIKQIQPAYLDFLLGLFLLGNLPLLLRGHKRDSNVRDADGMRWLPIVGALAGFISGFTGAVGLLFNGFYHRLGLRKDEIVATRAANDILLHLVKVALYAIYGLIDQTTLVAGLAIAIAALVSSAVMKAWLHHVPDHLFRQIGHGAAVIAGVSMMVLAGHQITVQNNVRIRYAQRTDETELALDWRRHRLSFELENPMELEIRHVVKDRDVATDDLPRMRSSSGSIFHLSPSRGLYITPFRRPPSHPAPV</sequence>
<protein>
    <recommendedName>
        <fullName evidence="8">Probable membrane transporter protein</fullName>
    </recommendedName>
</protein>
<proteinExistence type="inferred from homology"/>
<evidence type="ECO:0000256" key="5">
    <source>
        <dbReference type="ARBA" id="ARBA00022692"/>
    </source>
</evidence>
<evidence type="ECO:0000256" key="8">
    <source>
        <dbReference type="RuleBase" id="RU363041"/>
    </source>
</evidence>
<keyword evidence="10" id="KW-1185">Reference proteome</keyword>
<keyword evidence="5 8" id="KW-0812">Transmembrane</keyword>
<dbReference type="PANTHER" id="PTHR30269">
    <property type="entry name" value="TRANSMEMBRANE PROTEIN YFCA"/>
    <property type="match status" value="1"/>
</dbReference>
<dbReference type="Pfam" id="PF01925">
    <property type="entry name" value="TauE"/>
    <property type="match status" value="1"/>
</dbReference>
<feature type="transmembrane region" description="Helical" evidence="8">
    <location>
        <begin position="175"/>
        <end position="191"/>
    </location>
</feature>
<evidence type="ECO:0000256" key="4">
    <source>
        <dbReference type="ARBA" id="ARBA00022475"/>
    </source>
</evidence>
<feature type="transmembrane region" description="Helical" evidence="8">
    <location>
        <begin position="70"/>
        <end position="89"/>
    </location>
</feature>
<keyword evidence="4 8" id="KW-1003">Cell membrane</keyword>
<feature type="transmembrane region" description="Helical" evidence="8">
    <location>
        <begin position="196"/>
        <end position="216"/>
    </location>
</feature>
<feature type="transmembrane region" description="Helical" evidence="8">
    <location>
        <begin position="228"/>
        <end position="248"/>
    </location>
</feature>
<organism evidence="9 10">
    <name type="scientific">Brytella acorum</name>
    <dbReference type="NCBI Taxonomy" id="2959299"/>
    <lineage>
        <taxon>Bacteria</taxon>
        <taxon>Pseudomonadati</taxon>
        <taxon>Pseudomonadota</taxon>
        <taxon>Alphaproteobacteria</taxon>
        <taxon>Acetobacterales</taxon>
        <taxon>Acetobacteraceae</taxon>
        <taxon>Brytella</taxon>
    </lineage>
</organism>
<dbReference type="Proteomes" id="UP001176960">
    <property type="component" value="Unassembled WGS sequence"/>
</dbReference>
<evidence type="ECO:0000256" key="7">
    <source>
        <dbReference type="ARBA" id="ARBA00023136"/>
    </source>
</evidence>
<evidence type="ECO:0000313" key="9">
    <source>
        <dbReference type="EMBL" id="CAI9121257.1"/>
    </source>
</evidence>
<feature type="transmembrane region" description="Helical" evidence="8">
    <location>
        <begin position="133"/>
        <end position="155"/>
    </location>
</feature>
<dbReference type="EMBL" id="CATKSH010000012">
    <property type="protein sequence ID" value="CAI9121257.1"/>
    <property type="molecule type" value="Genomic_DNA"/>
</dbReference>
<name>A0AA35V7W2_9PROT</name>
<keyword evidence="3" id="KW-0813">Transport</keyword>
<dbReference type="RefSeq" id="WP_289842926.1">
    <property type="nucleotide sequence ID" value="NZ_CATKSH010000012.1"/>
</dbReference>
<comment type="similarity">
    <text evidence="2 8">Belongs to the 4-toluene sulfonate uptake permease (TSUP) (TC 2.A.102) family.</text>
</comment>
<comment type="subcellular location">
    <subcellularLocation>
        <location evidence="1 8">Cell membrane</location>
        <topology evidence="1 8">Multi-pass membrane protein</topology>
    </subcellularLocation>
</comment>
<gene>
    <name evidence="9" type="ORF">LMG32879_002104</name>
</gene>
<dbReference type="InterPro" id="IPR052017">
    <property type="entry name" value="TSUP"/>
</dbReference>
<feature type="transmembrane region" description="Helical" evidence="8">
    <location>
        <begin position="95"/>
        <end position="113"/>
    </location>
</feature>
<evidence type="ECO:0000256" key="6">
    <source>
        <dbReference type="ARBA" id="ARBA00022989"/>
    </source>
</evidence>
<comment type="caution">
    <text evidence="9">The sequence shown here is derived from an EMBL/GenBank/DDBJ whole genome shotgun (WGS) entry which is preliminary data.</text>
</comment>
<dbReference type="PANTHER" id="PTHR30269:SF37">
    <property type="entry name" value="MEMBRANE TRANSPORTER PROTEIN"/>
    <property type="match status" value="1"/>
</dbReference>
<dbReference type="AlphaFoldDB" id="A0AA35V7W2"/>